<dbReference type="EMBL" id="JAVRBK010000004">
    <property type="protein sequence ID" value="KAK5644595.1"/>
    <property type="molecule type" value="Genomic_DNA"/>
</dbReference>
<organism evidence="2 3">
    <name type="scientific">Pyrocoelia pectoralis</name>
    <dbReference type="NCBI Taxonomy" id="417401"/>
    <lineage>
        <taxon>Eukaryota</taxon>
        <taxon>Metazoa</taxon>
        <taxon>Ecdysozoa</taxon>
        <taxon>Arthropoda</taxon>
        <taxon>Hexapoda</taxon>
        <taxon>Insecta</taxon>
        <taxon>Pterygota</taxon>
        <taxon>Neoptera</taxon>
        <taxon>Endopterygota</taxon>
        <taxon>Coleoptera</taxon>
        <taxon>Polyphaga</taxon>
        <taxon>Elateriformia</taxon>
        <taxon>Elateroidea</taxon>
        <taxon>Lampyridae</taxon>
        <taxon>Lampyrinae</taxon>
        <taxon>Pyrocoelia</taxon>
    </lineage>
</organism>
<dbReference type="Proteomes" id="UP001329430">
    <property type="component" value="Chromosome 4"/>
</dbReference>
<keyword evidence="3" id="KW-1185">Reference proteome</keyword>
<evidence type="ECO:0000256" key="1">
    <source>
        <dbReference type="SAM" id="MobiDB-lite"/>
    </source>
</evidence>
<feature type="compositionally biased region" description="Polar residues" evidence="1">
    <location>
        <begin position="197"/>
        <end position="213"/>
    </location>
</feature>
<evidence type="ECO:0000313" key="2">
    <source>
        <dbReference type="EMBL" id="KAK5644595.1"/>
    </source>
</evidence>
<dbReference type="AlphaFoldDB" id="A0AAN7VA88"/>
<feature type="region of interest" description="Disordered" evidence="1">
    <location>
        <begin position="197"/>
        <end position="216"/>
    </location>
</feature>
<feature type="compositionally biased region" description="Basic residues" evidence="1">
    <location>
        <begin position="248"/>
        <end position="266"/>
    </location>
</feature>
<comment type="caution">
    <text evidence="2">The sequence shown here is derived from an EMBL/GenBank/DDBJ whole genome shotgun (WGS) entry which is preliminary data.</text>
</comment>
<protein>
    <submittedName>
        <fullName evidence="2">Uncharacterized protein</fullName>
    </submittedName>
</protein>
<sequence>MTNRPFTSHNTNILTETFYSSAPSRIGSDTVILTHSAKRTLYDQKTTSISKNIPHVKQQTYNTNYINRNLCKDNFQRNVMPALKEFFPGGVSFSFNPVGQHFVNQPPNSSVCTNQHNASQPLTLEQQIALKELEKNSLELMIMQEKLKKNPFKLKFNYDKCTSTSDLPNAAQQIPQSHDPSSSQNKCNLGVSFKVENVTSERSSENPTSSNTNKTKKLMLIKSPDLQEPQTLPDEDQCGKQNIENKKSEHKPRSNKKRKNKKKSKKKGSEYLEEDDYSDSSISD</sequence>
<evidence type="ECO:0000313" key="3">
    <source>
        <dbReference type="Proteomes" id="UP001329430"/>
    </source>
</evidence>
<gene>
    <name evidence="2" type="ORF">RI129_005895</name>
</gene>
<proteinExistence type="predicted"/>
<feature type="region of interest" description="Disordered" evidence="1">
    <location>
        <begin position="224"/>
        <end position="284"/>
    </location>
</feature>
<reference evidence="2 3" key="1">
    <citation type="journal article" date="2024" name="Insects">
        <title>An Improved Chromosome-Level Genome Assembly of the Firefly Pyrocoelia pectoralis.</title>
        <authorList>
            <person name="Fu X."/>
            <person name="Meyer-Rochow V.B."/>
            <person name="Ballantyne L."/>
            <person name="Zhu X."/>
        </authorList>
    </citation>
    <scope>NUCLEOTIDE SEQUENCE [LARGE SCALE GENOMIC DNA]</scope>
    <source>
        <strain evidence="2">XCY_ONT2</strain>
    </source>
</reference>
<accession>A0AAN7VA88</accession>
<feature type="region of interest" description="Disordered" evidence="1">
    <location>
        <begin position="167"/>
        <end position="187"/>
    </location>
</feature>
<name>A0AAN7VA88_9COLE</name>